<organism evidence="2 3">
    <name type="scientific">Mycena metata</name>
    <dbReference type="NCBI Taxonomy" id="1033252"/>
    <lineage>
        <taxon>Eukaryota</taxon>
        <taxon>Fungi</taxon>
        <taxon>Dikarya</taxon>
        <taxon>Basidiomycota</taxon>
        <taxon>Agaricomycotina</taxon>
        <taxon>Agaricomycetes</taxon>
        <taxon>Agaricomycetidae</taxon>
        <taxon>Agaricales</taxon>
        <taxon>Marasmiineae</taxon>
        <taxon>Mycenaceae</taxon>
        <taxon>Mycena</taxon>
    </lineage>
</organism>
<name>A0AAD7MFP1_9AGAR</name>
<dbReference type="EMBL" id="JARKIB010000321">
    <property type="protein sequence ID" value="KAJ7714643.1"/>
    <property type="molecule type" value="Genomic_DNA"/>
</dbReference>
<sequence length="231" mass="25118">MSVLLTDLEQKVTHLPGIPVAFPPCTKRSQYAEGSGPGGGQHIRGMSTKSQRTDARREEAGLRLKSFEGDHCKLDLRCRRGETPSTEPEYCVGASASASYPSRICLFKTQEHPVLEASECNTSSNKTRLKQESQIVHQASPSRRQDPPALSFFSRFLPPSSDSLSNNNSLVSVLEHDGLSKAPLPTSTPQYRGSPPRDASLLPLQAPLCVSVITALPAPERQVMAWGVQLV</sequence>
<feature type="compositionally biased region" description="Polar residues" evidence="1">
    <location>
        <begin position="122"/>
        <end position="142"/>
    </location>
</feature>
<evidence type="ECO:0000313" key="2">
    <source>
        <dbReference type="EMBL" id="KAJ7714643.1"/>
    </source>
</evidence>
<proteinExistence type="predicted"/>
<protein>
    <submittedName>
        <fullName evidence="2">Uncharacterized protein</fullName>
    </submittedName>
</protein>
<dbReference type="AlphaFoldDB" id="A0AAD7MFP1"/>
<accession>A0AAD7MFP1</accession>
<dbReference type="Proteomes" id="UP001215598">
    <property type="component" value="Unassembled WGS sequence"/>
</dbReference>
<comment type="caution">
    <text evidence="2">The sequence shown here is derived from an EMBL/GenBank/DDBJ whole genome shotgun (WGS) entry which is preliminary data.</text>
</comment>
<reference evidence="2" key="1">
    <citation type="submission" date="2023-03" db="EMBL/GenBank/DDBJ databases">
        <title>Massive genome expansion in bonnet fungi (Mycena s.s.) driven by repeated elements and novel gene families across ecological guilds.</title>
        <authorList>
            <consortium name="Lawrence Berkeley National Laboratory"/>
            <person name="Harder C.B."/>
            <person name="Miyauchi S."/>
            <person name="Viragh M."/>
            <person name="Kuo A."/>
            <person name="Thoen E."/>
            <person name="Andreopoulos B."/>
            <person name="Lu D."/>
            <person name="Skrede I."/>
            <person name="Drula E."/>
            <person name="Henrissat B."/>
            <person name="Morin E."/>
            <person name="Kohler A."/>
            <person name="Barry K."/>
            <person name="LaButti K."/>
            <person name="Morin E."/>
            <person name="Salamov A."/>
            <person name="Lipzen A."/>
            <person name="Mereny Z."/>
            <person name="Hegedus B."/>
            <person name="Baldrian P."/>
            <person name="Stursova M."/>
            <person name="Weitz H."/>
            <person name="Taylor A."/>
            <person name="Grigoriev I.V."/>
            <person name="Nagy L.G."/>
            <person name="Martin F."/>
            <person name="Kauserud H."/>
        </authorList>
    </citation>
    <scope>NUCLEOTIDE SEQUENCE</scope>
    <source>
        <strain evidence="2">CBHHK182m</strain>
    </source>
</reference>
<feature type="region of interest" description="Disordered" evidence="1">
    <location>
        <begin position="29"/>
        <end position="55"/>
    </location>
</feature>
<evidence type="ECO:0000313" key="3">
    <source>
        <dbReference type="Proteomes" id="UP001215598"/>
    </source>
</evidence>
<keyword evidence="3" id="KW-1185">Reference proteome</keyword>
<gene>
    <name evidence="2" type="ORF">B0H16DRAFT_1477875</name>
</gene>
<feature type="region of interest" description="Disordered" evidence="1">
    <location>
        <begin position="122"/>
        <end position="148"/>
    </location>
</feature>
<evidence type="ECO:0000256" key="1">
    <source>
        <dbReference type="SAM" id="MobiDB-lite"/>
    </source>
</evidence>